<dbReference type="InterPro" id="IPR013328">
    <property type="entry name" value="6PGD_dom2"/>
</dbReference>
<dbReference type="InterPro" id="IPR036291">
    <property type="entry name" value="NAD(P)-bd_dom_sf"/>
</dbReference>
<dbReference type="RefSeq" id="WP_016968898.1">
    <property type="nucleotide sequence ID" value="NZ_ASGY01000164.1"/>
</dbReference>
<dbReference type="PRINTS" id="PR00084">
    <property type="entry name" value="MTLDHDRGNASE"/>
</dbReference>
<dbReference type="GO" id="GO:0019594">
    <property type="term" value="P:mannitol metabolic process"/>
    <property type="evidence" value="ECO:0007669"/>
    <property type="project" value="InterPro"/>
</dbReference>
<dbReference type="InterPro" id="IPR008927">
    <property type="entry name" value="6-PGluconate_DH-like_C_sf"/>
</dbReference>
<dbReference type="AlphaFoldDB" id="A0A0A1YV61"/>
<evidence type="ECO:0000256" key="1">
    <source>
        <dbReference type="ARBA" id="ARBA00023002"/>
    </source>
</evidence>
<comment type="similarity">
    <text evidence="3">Belongs to the mannitol dehydrogenase family. UxuB subfamily.</text>
</comment>
<dbReference type="FunFam" id="3.40.50.720:FF:000129">
    <property type="entry name" value="D-mannonate oxidoreductase"/>
    <property type="match status" value="1"/>
</dbReference>
<dbReference type="InterPro" id="IPR013131">
    <property type="entry name" value="Mannitol_DH_N"/>
</dbReference>
<dbReference type="Proteomes" id="UP000030060">
    <property type="component" value="Unassembled WGS sequence"/>
</dbReference>
<feature type="domain" description="Mannitol dehydrogenase C-terminal" evidence="5">
    <location>
        <begin position="287"/>
        <end position="475"/>
    </location>
</feature>
<evidence type="ECO:0000313" key="6">
    <source>
        <dbReference type="EMBL" id="KGE65808.1"/>
    </source>
</evidence>
<dbReference type="InterPro" id="IPR050988">
    <property type="entry name" value="Mannitol_DH/Oxidoreductase"/>
</dbReference>
<proteinExistence type="inferred from homology"/>
<evidence type="ECO:0000313" key="7">
    <source>
        <dbReference type="Proteomes" id="UP000030060"/>
    </source>
</evidence>
<dbReference type="SUPFAM" id="SSF51735">
    <property type="entry name" value="NAD(P)-binding Rossmann-fold domains"/>
    <property type="match status" value="1"/>
</dbReference>
<organism evidence="6 7">
    <name type="scientific">Pseudomonas fluorescens LMG 5329</name>
    <dbReference type="NCBI Taxonomy" id="1324332"/>
    <lineage>
        <taxon>Bacteria</taxon>
        <taxon>Pseudomonadati</taxon>
        <taxon>Pseudomonadota</taxon>
        <taxon>Gammaproteobacteria</taxon>
        <taxon>Pseudomonadales</taxon>
        <taxon>Pseudomonadaceae</taxon>
        <taxon>Pseudomonas</taxon>
    </lineage>
</organism>
<dbReference type="OrthoDB" id="271711at2"/>
<dbReference type="GO" id="GO:0016616">
    <property type="term" value="F:oxidoreductase activity, acting on the CH-OH group of donors, NAD or NADP as acceptor"/>
    <property type="evidence" value="ECO:0007669"/>
    <property type="project" value="TreeGrafter"/>
</dbReference>
<accession>A0A0A1YV61</accession>
<dbReference type="Pfam" id="PF01232">
    <property type="entry name" value="Mannitol_dh"/>
    <property type="match status" value="1"/>
</dbReference>
<dbReference type="EMBL" id="ASGY01000164">
    <property type="protein sequence ID" value="KGE65808.1"/>
    <property type="molecule type" value="Genomic_DNA"/>
</dbReference>
<gene>
    <name evidence="6" type="ORF">K814_0121760</name>
</gene>
<dbReference type="InterPro" id="IPR013118">
    <property type="entry name" value="Mannitol_DH_C"/>
</dbReference>
<dbReference type="GeneID" id="55848844"/>
<dbReference type="InterPro" id="IPR023027">
    <property type="entry name" value="Mannitol_DH_CS"/>
</dbReference>
<reference evidence="6 7" key="1">
    <citation type="journal article" date="2013" name="Genome Announc.">
        <title>Draft Genome Sequence of Pseudomonas fluorescens LMG 5329, a White Line-Inducing Principle-Producing Bioindicator for the Mushroom Pathogen Pseudomonas tolaasii.</title>
        <authorList>
            <person name="Ghequire M.G."/>
            <person name="Rokni-Zadeh H."/>
            <person name="Zarrineh P."/>
            <person name="De Mot R."/>
        </authorList>
    </citation>
    <scope>NUCLEOTIDE SEQUENCE [LARGE SCALE GENOMIC DNA]</scope>
    <source>
        <strain evidence="6 7">LMG 5329</strain>
    </source>
</reference>
<sequence>MKLTKKNLNRFAPEVILPAYNLSDTRQGIAHIGVGGFHRAHQAYYTDALMNLGEGLEWAICGVGLRGEDRRAHDHLHGQDCLFTLFELGDNDATEVRVIGSIRDMLLAEDNAQALIEKLADPQIRIVSLTITEGGYCIDDSNGEFMADLPQIQHDLSSPAAPKTVFGFLCAALAKRRAAGTPAFTLMSCDNLPHNGAVTRKALLAFAALLDADLTGWIAANVSFPNAMVDRITPMTSVEHRLQLADQHGVDDTWPVVCEPFAQWVLEDKFVNGRPAWEKVGVQFTDDVTPYEEMKIKLLNGSHLALTYLGFLKGYRFVHETMNDSLFVRYIRAYMELDVTPQLAPVPGIDLTEYQNTLVSRFSNRAIADQLERVCSDGSSKLPKFTVPTINRLIAEGRDTRRAALVVAAWAMYLKGVEENGNIYLIADPRAAFCQVLVADDALITQRLLTVEEIFGVQIPNSPEFVAAFEWCYNSLRDVGVTQTLEKVLTIPCGSPEPIV</sequence>
<comment type="caution">
    <text evidence="6">The sequence shown here is derived from an EMBL/GenBank/DDBJ whole genome shotgun (WGS) entry which is preliminary data.</text>
</comment>
<dbReference type="PANTHER" id="PTHR43362:SF1">
    <property type="entry name" value="MANNITOL DEHYDROGENASE 2-RELATED"/>
    <property type="match status" value="1"/>
</dbReference>
<name>A0A0A1YV61_PSEFL</name>
<dbReference type="PROSITE" id="PS00974">
    <property type="entry name" value="MANNITOL_DHGENASE"/>
    <property type="match status" value="1"/>
</dbReference>
<keyword evidence="2" id="KW-0520">NAD</keyword>
<keyword evidence="1" id="KW-0560">Oxidoreductase</keyword>
<dbReference type="Gene3D" id="3.40.50.720">
    <property type="entry name" value="NAD(P)-binding Rossmann-like Domain"/>
    <property type="match status" value="1"/>
</dbReference>
<feature type="domain" description="Mannitol dehydrogenase N-terminal" evidence="4">
    <location>
        <begin position="28"/>
        <end position="279"/>
    </location>
</feature>
<protein>
    <submittedName>
        <fullName evidence="6">Mannitol dehydrogenase</fullName>
    </submittedName>
</protein>
<dbReference type="SUPFAM" id="SSF48179">
    <property type="entry name" value="6-phosphogluconate dehydrogenase C-terminal domain-like"/>
    <property type="match status" value="1"/>
</dbReference>
<dbReference type="InterPro" id="IPR000669">
    <property type="entry name" value="Mannitol_DH"/>
</dbReference>
<dbReference type="PANTHER" id="PTHR43362">
    <property type="entry name" value="MANNITOL DEHYDROGENASE DSF1-RELATED"/>
    <property type="match status" value="1"/>
</dbReference>
<dbReference type="Gene3D" id="1.10.1040.10">
    <property type="entry name" value="N-(1-d-carboxylethyl)-l-norvaline Dehydrogenase, domain 2"/>
    <property type="match status" value="1"/>
</dbReference>
<evidence type="ECO:0000259" key="4">
    <source>
        <dbReference type="Pfam" id="PF01232"/>
    </source>
</evidence>
<evidence type="ECO:0000256" key="3">
    <source>
        <dbReference type="ARBA" id="ARBA00061451"/>
    </source>
</evidence>
<evidence type="ECO:0000256" key="2">
    <source>
        <dbReference type="ARBA" id="ARBA00023027"/>
    </source>
</evidence>
<dbReference type="Pfam" id="PF08125">
    <property type="entry name" value="Mannitol_dh_C"/>
    <property type="match status" value="1"/>
</dbReference>
<evidence type="ECO:0000259" key="5">
    <source>
        <dbReference type="Pfam" id="PF08125"/>
    </source>
</evidence>